<dbReference type="Proteomes" id="UP001447188">
    <property type="component" value="Unassembled WGS sequence"/>
</dbReference>
<protein>
    <submittedName>
        <fullName evidence="2">Uncharacterized protein</fullName>
    </submittedName>
</protein>
<organism evidence="2 3">
    <name type="scientific">Discina gigas</name>
    <dbReference type="NCBI Taxonomy" id="1032678"/>
    <lineage>
        <taxon>Eukaryota</taxon>
        <taxon>Fungi</taxon>
        <taxon>Dikarya</taxon>
        <taxon>Ascomycota</taxon>
        <taxon>Pezizomycotina</taxon>
        <taxon>Pezizomycetes</taxon>
        <taxon>Pezizales</taxon>
        <taxon>Discinaceae</taxon>
        <taxon>Discina</taxon>
    </lineage>
</organism>
<feature type="compositionally biased region" description="Gly residues" evidence="1">
    <location>
        <begin position="209"/>
        <end position="218"/>
    </location>
</feature>
<keyword evidence="3" id="KW-1185">Reference proteome</keyword>
<evidence type="ECO:0000313" key="3">
    <source>
        <dbReference type="Proteomes" id="UP001447188"/>
    </source>
</evidence>
<accession>A0ABR3GRB6</accession>
<gene>
    <name evidence="2" type="ORF">Q9L58_002656</name>
</gene>
<reference evidence="2 3" key="1">
    <citation type="submission" date="2024-02" db="EMBL/GenBank/DDBJ databases">
        <title>Discinaceae phylogenomics.</title>
        <authorList>
            <person name="Dirks A.C."/>
            <person name="James T.Y."/>
        </authorList>
    </citation>
    <scope>NUCLEOTIDE SEQUENCE [LARGE SCALE GENOMIC DNA]</scope>
    <source>
        <strain evidence="2 3">ACD0624</strain>
    </source>
</reference>
<dbReference type="EMBL" id="JBBBZM010000023">
    <property type="protein sequence ID" value="KAL0638350.1"/>
    <property type="molecule type" value="Genomic_DNA"/>
</dbReference>
<evidence type="ECO:0000313" key="2">
    <source>
        <dbReference type="EMBL" id="KAL0638350.1"/>
    </source>
</evidence>
<dbReference type="Gene3D" id="6.20.50.20">
    <property type="match status" value="1"/>
</dbReference>
<dbReference type="InterPro" id="IPR007175">
    <property type="entry name" value="Rpr2/Snm1/Rpp21"/>
</dbReference>
<feature type="region of interest" description="Disordered" evidence="1">
    <location>
        <begin position="128"/>
        <end position="219"/>
    </location>
</feature>
<feature type="compositionally biased region" description="Polar residues" evidence="1">
    <location>
        <begin position="136"/>
        <end position="148"/>
    </location>
</feature>
<feature type="compositionally biased region" description="Low complexity" evidence="1">
    <location>
        <begin position="153"/>
        <end position="177"/>
    </location>
</feature>
<dbReference type="PANTHER" id="PTHR14742">
    <property type="entry name" value="RIBONUCLEASE P SUBUNIT P21"/>
    <property type="match status" value="1"/>
</dbReference>
<proteinExistence type="predicted"/>
<dbReference type="Pfam" id="PF04032">
    <property type="entry name" value="Rpr2"/>
    <property type="match status" value="1"/>
</dbReference>
<evidence type="ECO:0000256" key="1">
    <source>
        <dbReference type="SAM" id="MobiDB-lite"/>
    </source>
</evidence>
<name>A0ABR3GRB6_9PEZI</name>
<sequence>MATQQTRHLWAAAHALAETSPSVSAHLMTRLFKLSSDREVNLSEATMACAACGTIIVPGLNSHVRTFNDYKLKRKASNPLNTPSAPMEPSSQALEEISKLRVVYECWTCGRSTTQQVPLPKCKSSNRVRSRLASKNPASSSLPAQQQLVADVSSSSSTTAAAAGARSSPTSSAPTPSQNAGSKKRARSRKENSLSAILAAKKKQDSSSGGRGNVGGFGLDLMDLMKTG</sequence>
<comment type="caution">
    <text evidence="2">The sequence shown here is derived from an EMBL/GenBank/DDBJ whole genome shotgun (WGS) entry which is preliminary data.</text>
</comment>
<dbReference type="PANTHER" id="PTHR14742:SF3">
    <property type="entry name" value="RIBONUCLEASE MRP PROTEIN SUBUNIT SNM1"/>
    <property type="match status" value="1"/>
</dbReference>